<evidence type="ECO:0000313" key="7">
    <source>
        <dbReference type="Proteomes" id="UP000525078"/>
    </source>
</evidence>
<keyword evidence="2" id="KW-0808">Transferase</keyword>
<dbReference type="PANTHER" id="PTHR31756:SF3">
    <property type="entry name" value="PYRUVATE, PHOSPHATE DIKINASE REGULATORY PROTEIN 1, CHLOROPLASTIC"/>
    <property type="match status" value="1"/>
</dbReference>
<organism evidence="5 7">
    <name type="scientific">Cannabis sativa</name>
    <name type="common">Hemp</name>
    <name type="synonym">Marijuana</name>
    <dbReference type="NCBI Taxonomy" id="3483"/>
    <lineage>
        <taxon>Eukaryota</taxon>
        <taxon>Viridiplantae</taxon>
        <taxon>Streptophyta</taxon>
        <taxon>Embryophyta</taxon>
        <taxon>Tracheophyta</taxon>
        <taxon>Spermatophyta</taxon>
        <taxon>Magnoliopsida</taxon>
        <taxon>eudicotyledons</taxon>
        <taxon>Gunneridae</taxon>
        <taxon>Pentapetalae</taxon>
        <taxon>rosids</taxon>
        <taxon>fabids</taxon>
        <taxon>Rosales</taxon>
        <taxon>Cannabaceae</taxon>
        <taxon>Cannabis</taxon>
    </lineage>
</organism>
<dbReference type="AlphaFoldDB" id="A0A7J6EGS8"/>
<dbReference type="EMBL" id="JAATIQ010000235">
    <property type="protein sequence ID" value="KAF4368329.1"/>
    <property type="molecule type" value="Genomic_DNA"/>
</dbReference>
<evidence type="ECO:0000256" key="2">
    <source>
        <dbReference type="ARBA" id="ARBA00022679"/>
    </source>
</evidence>
<reference evidence="7 8" key="1">
    <citation type="journal article" date="2020" name="bioRxiv">
        <title>Sequence and annotation of 42 cannabis genomes reveals extensive copy number variation in cannabinoid synthesis and pathogen resistance genes.</title>
        <authorList>
            <person name="Mckernan K.J."/>
            <person name="Helbert Y."/>
            <person name="Kane L.T."/>
            <person name="Ebling H."/>
            <person name="Zhang L."/>
            <person name="Liu B."/>
            <person name="Eaton Z."/>
            <person name="Mclaughlin S."/>
            <person name="Kingan S."/>
            <person name="Baybayan P."/>
            <person name="Concepcion G."/>
            <person name="Jordan M."/>
            <person name="Riva A."/>
            <person name="Barbazuk W."/>
            <person name="Harkins T."/>
        </authorList>
    </citation>
    <scope>NUCLEOTIDE SEQUENCE [LARGE SCALE GENOMIC DNA]</scope>
    <source>
        <strain evidence="7 8">cv. Jamaican Lion 4</strain>
        <strain evidence="6">Father</strain>
        <strain evidence="5">Mother</strain>
        <tissue evidence="5">Leaf</tissue>
    </source>
</reference>
<proteinExistence type="predicted"/>
<dbReference type="EMBL" id="JAATIP010000234">
    <property type="protein sequence ID" value="KAF4357657.1"/>
    <property type="molecule type" value="Genomic_DNA"/>
</dbReference>
<keyword evidence="4" id="KW-0418">Kinase</keyword>
<evidence type="ECO:0000313" key="6">
    <source>
        <dbReference type="EMBL" id="KAF4368329.1"/>
    </source>
</evidence>
<sequence>MKTIKDNPRFGRAWKKIDDRDIEVVVHLASTIDDIEPLIEILKQAAKEGAMVGYTLADPSMAEAAKQACKLWGLLSTDEYFRTIKAIEFTIKQERRRHYPFILLKRATKWQMCGLLWALIYPKGFFRLTQKRFLV</sequence>
<dbReference type="Proteomes" id="UP000525078">
    <property type="component" value="Unassembled WGS sequence"/>
</dbReference>
<dbReference type="Proteomes" id="UP000583929">
    <property type="component" value="Unassembled WGS sequence"/>
</dbReference>
<evidence type="ECO:0000313" key="8">
    <source>
        <dbReference type="Proteomes" id="UP000583929"/>
    </source>
</evidence>
<comment type="caution">
    <text evidence="5">The sequence shown here is derived from an EMBL/GenBank/DDBJ whole genome shotgun (WGS) entry which is preliminary data.</text>
</comment>
<evidence type="ECO:0000256" key="4">
    <source>
        <dbReference type="ARBA" id="ARBA00022777"/>
    </source>
</evidence>
<keyword evidence="8" id="KW-1185">Reference proteome</keyword>
<dbReference type="PANTHER" id="PTHR31756">
    <property type="entry name" value="PYRUVATE, PHOSPHATE DIKINASE REGULATORY PROTEIN 1, CHLOROPLASTIC"/>
    <property type="match status" value="1"/>
</dbReference>
<dbReference type="InterPro" id="IPR005177">
    <property type="entry name" value="Kinase-pyrophosphorylase"/>
</dbReference>
<dbReference type="Pfam" id="PF03618">
    <property type="entry name" value="Kinase-PPPase"/>
    <property type="match status" value="1"/>
</dbReference>
<keyword evidence="3" id="KW-0547">Nucleotide-binding</keyword>
<evidence type="ECO:0000313" key="5">
    <source>
        <dbReference type="EMBL" id="KAF4357657.1"/>
    </source>
</evidence>
<dbReference type="GO" id="GO:0005524">
    <property type="term" value="F:ATP binding"/>
    <property type="evidence" value="ECO:0007669"/>
    <property type="project" value="InterPro"/>
</dbReference>
<accession>A0A7J6EGS8</accession>
<keyword evidence="1" id="KW-0723">Serine/threonine-protein kinase</keyword>
<gene>
    <name evidence="5" type="ORF">F8388_007193</name>
    <name evidence="6" type="ORF">G4B88_008633</name>
</gene>
<name>A0A7J6EGS8_CANSA</name>
<dbReference type="GO" id="GO:0004674">
    <property type="term" value="F:protein serine/threonine kinase activity"/>
    <property type="evidence" value="ECO:0007669"/>
    <property type="project" value="UniProtKB-KW"/>
</dbReference>
<evidence type="ECO:0000256" key="1">
    <source>
        <dbReference type="ARBA" id="ARBA00022527"/>
    </source>
</evidence>
<protein>
    <submittedName>
        <fullName evidence="5">Uncharacterized protein</fullName>
    </submittedName>
</protein>
<evidence type="ECO:0000256" key="3">
    <source>
        <dbReference type="ARBA" id="ARBA00022741"/>
    </source>
</evidence>